<keyword evidence="3" id="KW-1185">Reference proteome</keyword>
<dbReference type="AlphaFoldDB" id="W8KX03"/>
<evidence type="ECO:0000259" key="1">
    <source>
        <dbReference type="Pfam" id="PF13579"/>
    </source>
</evidence>
<dbReference type="InterPro" id="IPR028098">
    <property type="entry name" value="Glyco_trans_4-like_N"/>
</dbReference>
<dbReference type="Pfam" id="PF13579">
    <property type="entry name" value="Glyco_trans_4_4"/>
    <property type="match status" value="1"/>
</dbReference>
<dbReference type="RefSeq" id="WP_025282607.1">
    <property type="nucleotide sequence ID" value="NZ_CP007268.1"/>
</dbReference>
<reference evidence="3" key="2">
    <citation type="submission" date="2014-02" db="EMBL/GenBank/DDBJ databases">
        <title>Draft Genome Sequence of extremely halophilic bacteria Halorhodospira halochloris.</title>
        <authorList>
            <person name="Singh K.S."/>
        </authorList>
    </citation>
    <scope>NUCLEOTIDE SEQUENCE [LARGE SCALE GENOMIC DNA]</scope>
    <source>
        <strain evidence="3">A</strain>
    </source>
</reference>
<reference evidence="2 3" key="1">
    <citation type="journal article" date="2014" name="J Genomics">
        <title>Draft Genome Sequence of the Extremely Halophilic Phototrophic Purple Sulfur Bacterium Halorhodospira halochloris.</title>
        <authorList>
            <person name="Singh K.S."/>
            <person name="Kirksey J."/>
            <person name="Hoff W.D."/>
            <person name="Deole R."/>
        </authorList>
    </citation>
    <scope>NUCLEOTIDE SEQUENCE [LARGE SCALE GENOMIC DNA]</scope>
    <source>
        <strain evidence="2 3">A</strain>
    </source>
</reference>
<name>W8KX03_9GAMM</name>
<evidence type="ECO:0000313" key="3">
    <source>
        <dbReference type="Proteomes" id="UP000019442"/>
    </source>
</evidence>
<dbReference type="PANTHER" id="PTHR12526:SF638">
    <property type="entry name" value="SPORE COAT PROTEIN SA"/>
    <property type="match status" value="1"/>
</dbReference>
<protein>
    <submittedName>
        <fullName evidence="2">Glycosyl transferase family 1</fullName>
    </submittedName>
</protein>
<dbReference type="HOGENOM" id="CLU_009583_8_1_6"/>
<dbReference type="Proteomes" id="UP000019442">
    <property type="component" value="Chromosome"/>
</dbReference>
<dbReference type="KEGG" id="hhc:M911_14030"/>
<accession>W8KX03</accession>
<dbReference type="EMBL" id="CP007268">
    <property type="protein sequence ID" value="AHK80081.1"/>
    <property type="molecule type" value="Genomic_DNA"/>
</dbReference>
<dbReference type="SUPFAM" id="SSF53756">
    <property type="entry name" value="UDP-Glycosyltransferase/glycogen phosphorylase"/>
    <property type="match status" value="1"/>
</dbReference>
<dbReference type="PANTHER" id="PTHR12526">
    <property type="entry name" value="GLYCOSYLTRANSFERASE"/>
    <property type="match status" value="1"/>
</dbReference>
<sequence>MTRLLFVCNCPAFFVSHRLPIAEACIAAGYDVHVATATTDAGALAAITRVGAQHHGLLLDRSGTHPLHEARTFAQIFRLIHQLRPKILHLVTIKPVIYGGLAARVLGTPCGVAAISGMGHLFINEDRGIPRRLLEWAYRSALKHPNGRVIVQNPTDRDALRKLHSMPEEHNLLIPGSGVDLKTFTQAPLPTDAPQIVVMPARMLWTKGVGEFVAAARELRRQGVSARFVLVGPHDPHNPAGIPLEQLECWRENADVEWWGHRQDMPDVLAKATLVVLPSYREGLPKCLIEAAAVGRPIITTDTPGCRDTVNPGETGVLVPPRDAGALARAMGQLLSQPDKLRSMGRQARIKAEREFGLPRVVKAHLEIYEQLMAATGES</sequence>
<dbReference type="GO" id="GO:0016757">
    <property type="term" value="F:glycosyltransferase activity"/>
    <property type="evidence" value="ECO:0007669"/>
    <property type="project" value="TreeGrafter"/>
</dbReference>
<dbReference type="Gene3D" id="3.40.50.2000">
    <property type="entry name" value="Glycogen Phosphorylase B"/>
    <property type="match status" value="2"/>
</dbReference>
<organism evidence="2 3">
    <name type="scientific">Ectothiorhodospira haloalkaliphila</name>
    <dbReference type="NCBI Taxonomy" id="421628"/>
    <lineage>
        <taxon>Bacteria</taxon>
        <taxon>Pseudomonadati</taxon>
        <taxon>Pseudomonadota</taxon>
        <taxon>Gammaproteobacteria</taxon>
        <taxon>Chromatiales</taxon>
        <taxon>Ectothiorhodospiraceae</taxon>
        <taxon>Ectothiorhodospira</taxon>
    </lineage>
</organism>
<evidence type="ECO:0000313" key="2">
    <source>
        <dbReference type="EMBL" id="AHK80081.1"/>
    </source>
</evidence>
<keyword evidence="2" id="KW-0808">Transferase</keyword>
<gene>
    <name evidence="2" type="ORF">M911_14030</name>
</gene>
<dbReference type="PATRIC" id="fig|1354791.3.peg.148"/>
<feature type="domain" description="Glycosyltransferase subfamily 4-like N-terminal" evidence="1">
    <location>
        <begin position="21"/>
        <end position="175"/>
    </location>
</feature>
<dbReference type="OrthoDB" id="9775208at2"/>
<proteinExistence type="predicted"/>
<dbReference type="CDD" id="cd03808">
    <property type="entry name" value="GT4_CapM-like"/>
    <property type="match status" value="1"/>
</dbReference>
<dbReference type="Pfam" id="PF13692">
    <property type="entry name" value="Glyco_trans_1_4"/>
    <property type="match status" value="1"/>
</dbReference>